<reference evidence="2" key="3">
    <citation type="submission" date="2025-09" db="UniProtKB">
        <authorList>
            <consortium name="Ensembl"/>
        </authorList>
    </citation>
    <scope>IDENTIFICATION</scope>
</reference>
<evidence type="ECO:0000313" key="3">
    <source>
        <dbReference type="Proteomes" id="UP000007875"/>
    </source>
</evidence>
<accession>H2ZDN6</accession>
<sequence length="256" mass="27397">MAGYATTDAAMFDQINSALVGELPSFGIAKESKFQHLMQRNVQQPDNMMTGGENKFDTSLSVDATAFQPTPAVSSYSNVLNSFESLDLSQQPSWNNPPPPGIPNVPLPQPSLGQPNPAAREFVPRNMSAPNLTHAQQNGGFPEFIPNRSGRALNGMQQQTPFVSQQSNPFLPSVPGAHGDIGPQMVTQHTMNTSTSMLEYLPGTHMPSPVPTHDPRLSVSSSVFTSPQSQNNSSTYYTGDSNTPLTASSMGGFSTP</sequence>
<evidence type="ECO:0000256" key="1">
    <source>
        <dbReference type="SAM" id="MobiDB-lite"/>
    </source>
</evidence>
<evidence type="ECO:0000313" key="2">
    <source>
        <dbReference type="Ensembl" id="ENSCSAVP00000015702.1"/>
    </source>
</evidence>
<dbReference type="Proteomes" id="UP000007875">
    <property type="component" value="Unassembled WGS sequence"/>
</dbReference>
<keyword evidence="3" id="KW-1185">Reference proteome</keyword>
<dbReference type="HOGENOM" id="CLU_1087897_0_0_1"/>
<feature type="compositionally biased region" description="Low complexity" evidence="1">
    <location>
        <begin position="218"/>
        <end position="230"/>
    </location>
</feature>
<organism evidence="2 3">
    <name type="scientific">Ciona savignyi</name>
    <name type="common">Pacific transparent sea squirt</name>
    <dbReference type="NCBI Taxonomy" id="51511"/>
    <lineage>
        <taxon>Eukaryota</taxon>
        <taxon>Metazoa</taxon>
        <taxon>Chordata</taxon>
        <taxon>Tunicata</taxon>
        <taxon>Ascidiacea</taxon>
        <taxon>Phlebobranchia</taxon>
        <taxon>Cionidae</taxon>
        <taxon>Ciona</taxon>
    </lineage>
</organism>
<feature type="compositionally biased region" description="Polar residues" evidence="1">
    <location>
        <begin position="231"/>
        <end position="256"/>
    </location>
</feature>
<name>H2ZDN6_CIOSA</name>
<proteinExistence type="predicted"/>
<reference evidence="2" key="2">
    <citation type="submission" date="2025-08" db="UniProtKB">
        <authorList>
            <consortium name="Ensembl"/>
        </authorList>
    </citation>
    <scope>IDENTIFICATION</scope>
</reference>
<dbReference type="GeneTree" id="ENSGT00390000001504"/>
<protein>
    <submittedName>
        <fullName evidence="2">Poly(A) specific ribonuclease subunit PAN3</fullName>
    </submittedName>
</protein>
<reference evidence="3" key="1">
    <citation type="submission" date="2003-08" db="EMBL/GenBank/DDBJ databases">
        <authorList>
            <person name="Birren B."/>
            <person name="Nusbaum C."/>
            <person name="Abebe A."/>
            <person name="Abouelleil A."/>
            <person name="Adekoya E."/>
            <person name="Ait-zahra M."/>
            <person name="Allen N."/>
            <person name="Allen T."/>
            <person name="An P."/>
            <person name="Anderson M."/>
            <person name="Anderson S."/>
            <person name="Arachchi H."/>
            <person name="Armbruster J."/>
            <person name="Bachantsang P."/>
            <person name="Baldwin J."/>
            <person name="Barry A."/>
            <person name="Bayul T."/>
            <person name="Blitshsteyn B."/>
            <person name="Bloom T."/>
            <person name="Blye J."/>
            <person name="Boguslavskiy L."/>
            <person name="Borowsky M."/>
            <person name="Boukhgalter B."/>
            <person name="Brunache A."/>
            <person name="Butler J."/>
            <person name="Calixte N."/>
            <person name="Calvo S."/>
            <person name="Camarata J."/>
            <person name="Campo K."/>
            <person name="Chang J."/>
            <person name="Cheshatsang Y."/>
            <person name="Citroen M."/>
            <person name="Collymore A."/>
            <person name="Considine T."/>
            <person name="Cook A."/>
            <person name="Cooke P."/>
            <person name="Corum B."/>
            <person name="Cuomo C."/>
            <person name="David R."/>
            <person name="Dawoe T."/>
            <person name="Degray S."/>
            <person name="Dodge S."/>
            <person name="Dooley K."/>
            <person name="Dorje P."/>
            <person name="Dorjee K."/>
            <person name="Dorris L."/>
            <person name="Duffey N."/>
            <person name="Dupes A."/>
            <person name="Elkins T."/>
            <person name="Engels R."/>
            <person name="Erickson J."/>
            <person name="Farina A."/>
            <person name="Faro S."/>
            <person name="Ferreira P."/>
            <person name="Fischer H."/>
            <person name="Fitzgerald M."/>
            <person name="Foley K."/>
            <person name="Gage D."/>
            <person name="Galagan J."/>
            <person name="Gearin G."/>
            <person name="Gnerre S."/>
            <person name="Gnirke A."/>
            <person name="Goyette A."/>
            <person name="Graham J."/>
            <person name="Grandbois E."/>
            <person name="Gyaltsen K."/>
            <person name="Hafez N."/>
            <person name="Hagopian D."/>
            <person name="Hagos B."/>
            <person name="Hall J."/>
            <person name="Hatcher B."/>
            <person name="Heller A."/>
            <person name="Higgins H."/>
            <person name="Honan T."/>
            <person name="Horn A."/>
            <person name="Houde N."/>
            <person name="Hughes L."/>
            <person name="Hulme W."/>
            <person name="Husby E."/>
            <person name="Iliev I."/>
            <person name="Jaffe D."/>
            <person name="Jones C."/>
            <person name="Kamal M."/>
            <person name="Kamat A."/>
            <person name="Kamvysselis M."/>
            <person name="Karlsson E."/>
            <person name="Kells C."/>
            <person name="Kieu A."/>
            <person name="Kisner P."/>
            <person name="Kodira C."/>
            <person name="Kulbokas E."/>
            <person name="Labutti K."/>
            <person name="Lama D."/>
            <person name="Landers T."/>
            <person name="Leger J."/>
            <person name="Levine S."/>
            <person name="Lewis D."/>
            <person name="Lewis T."/>
            <person name="Lindblad-toh K."/>
            <person name="Liu X."/>
            <person name="Lokyitsang T."/>
            <person name="Lokyitsang Y."/>
            <person name="Lucien O."/>
            <person name="Lui A."/>
            <person name="Ma L.J."/>
            <person name="Mabbitt R."/>
            <person name="Macdonald J."/>
            <person name="Maclean C."/>
            <person name="Major J."/>
            <person name="Manning J."/>
            <person name="Marabella R."/>
            <person name="Maru K."/>
            <person name="Matthews C."/>
            <person name="Mauceli E."/>
            <person name="Mccarthy M."/>
            <person name="Mcdonough S."/>
            <person name="Mcghee T."/>
            <person name="Meldrim J."/>
            <person name="Meneus L."/>
            <person name="Mesirov J."/>
            <person name="Mihalev A."/>
            <person name="Mihova T."/>
            <person name="Mikkelsen T."/>
            <person name="Mlenga V."/>
            <person name="Moru K."/>
            <person name="Mozes J."/>
            <person name="Mulrain L."/>
            <person name="Munson G."/>
            <person name="Naylor J."/>
            <person name="Newes C."/>
            <person name="Nguyen C."/>
            <person name="Nguyen N."/>
            <person name="Nguyen T."/>
            <person name="Nicol R."/>
            <person name="Nielsen C."/>
            <person name="Nizzari M."/>
            <person name="Norbu C."/>
            <person name="Norbu N."/>
            <person name="O'donnell P."/>
            <person name="Okoawo O."/>
            <person name="O'leary S."/>
            <person name="Omotosho B."/>
            <person name="O'neill K."/>
            <person name="Osman S."/>
            <person name="Parker S."/>
            <person name="Perrin D."/>
            <person name="Phunkhang P."/>
            <person name="Piqani B."/>
            <person name="Purcell S."/>
            <person name="Rachupka T."/>
            <person name="Ramasamy U."/>
            <person name="Rameau R."/>
            <person name="Ray V."/>
            <person name="Raymond C."/>
            <person name="Retta R."/>
            <person name="Richardson S."/>
            <person name="Rise C."/>
            <person name="Rodriguez J."/>
            <person name="Rogers J."/>
            <person name="Rogov P."/>
            <person name="Rutman M."/>
            <person name="Schupbach R."/>
            <person name="Seaman C."/>
            <person name="Settipalli S."/>
            <person name="Sharpe T."/>
            <person name="Sheridan J."/>
            <person name="Sherpa N."/>
            <person name="Shi J."/>
            <person name="Smirnov S."/>
            <person name="Smith C."/>
            <person name="Sougnez C."/>
            <person name="Spencer B."/>
            <person name="Stalker J."/>
            <person name="Stange-thomann N."/>
            <person name="Stavropoulos S."/>
            <person name="Stetson K."/>
            <person name="Stone C."/>
            <person name="Stone S."/>
            <person name="Stubbs M."/>
            <person name="Talamas J."/>
            <person name="Tchuinga P."/>
            <person name="Tenzing P."/>
            <person name="Tesfaye S."/>
            <person name="Theodore J."/>
            <person name="Thoulutsang Y."/>
            <person name="Topham K."/>
            <person name="Towey S."/>
            <person name="Tsamla T."/>
            <person name="Tsomo N."/>
            <person name="Vallee D."/>
            <person name="Vassiliev H."/>
            <person name="Venkataraman V."/>
            <person name="Vinson J."/>
            <person name="Vo A."/>
            <person name="Wade C."/>
            <person name="Wang S."/>
            <person name="Wangchuk T."/>
            <person name="Wangdi T."/>
            <person name="Whittaker C."/>
            <person name="Wilkinson J."/>
            <person name="Wu Y."/>
            <person name="Wyman D."/>
            <person name="Yadav S."/>
            <person name="Yang S."/>
            <person name="Yang X."/>
            <person name="Yeager S."/>
            <person name="Yee E."/>
            <person name="Young G."/>
            <person name="Zainoun J."/>
            <person name="Zembeck L."/>
            <person name="Zimmer A."/>
            <person name="Zody M."/>
            <person name="Lander E."/>
        </authorList>
    </citation>
    <scope>NUCLEOTIDE SEQUENCE [LARGE SCALE GENOMIC DNA]</scope>
</reference>
<feature type="region of interest" description="Disordered" evidence="1">
    <location>
        <begin position="202"/>
        <end position="256"/>
    </location>
</feature>
<dbReference type="Ensembl" id="ENSCSAVT00000015881.1">
    <property type="protein sequence ID" value="ENSCSAVP00000015702.1"/>
    <property type="gene ID" value="ENSCSAVG00000009224.1"/>
</dbReference>
<dbReference type="AlphaFoldDB" id="H2ZDN6"/>